<evidence type="ECO:0000313" key="3">
    <source>
        <dbReference type="Proteomes" id="UP000273611"/>
    </source>
</evidence>
<evidence type="ECO:0000313" key="2">
    <source>
        <dbReference type="EMBL" id="RUM04036.1"/>
    </source>
</evidence>
<dbReference type="RefSeq" id="WP_097630161.1">
    <property type="nucleotide sequence ID" value="NZ_BMFI01000003.1"/>
</dbReference>
<accession>A0A432NX82</accession>
<dbReference type="Proteomes" id="UP000273611">
    <property type="component" value="Unassembled WGS sequence"/>
</dbReference>
<keyword evidence="1" id="KW-1133">Transmembrane helix</keyword>
<keyword evidence="1" id="KW-0472">Membrane</keyword>
<name>A0A432NX82_9HYPH</name>
<gene>
    <name evidence="2" type="ORF">EEQ99_00235</name>
</gene>
<keyword evidence="1" id="KW-0812">Transmembrane</keyword>
<proteinExistence type="predicted"/>
<reference evidence="2 3" key="1">
    <citation type="journal article" date="2015" name="Int. J. Syst. Evol. Microbiol.">
        <title>Rhizobium anhuiense sp. nov., isolated from effective nodules of Vicia faba and Pisum sativum.</title>
        <authorList>
            <person name="Zhang Y.J."/>
            <person name="Zheng W.T."/>
            <person name="Everall I."/>
            <person name="Young J.P."/>
            <person name="Zhang X.X."/>
            <person name="Tian C.F."/>
            <person name="Sui X.H."/>
            <person name="Wang E.T."/>
            <person name="Chen W.X."/>
        </authorList>
    </citation>
    <scope>NUCLEOTIDE SEQUENCE [LARGE SCALE GENOMIC DNA]</scope>
    <source>
        <strain evidence="2 3">CCBAU 23252</strain>
    </source>
</reference>
<dbReference type="AlphaFoldDB" id="A0A432NX82"/>
<sequence length="80" mass="8771">MIIIDFIFEVIGYTTARLVLPLITGRKVRVQAISSTETGFNWLGFKRVPDGSLICQAPMAGWIGLIPWVVVVAVLILTIA</sequence>
<feature type="transmembrane region" description="Helical" evidence="1">
    <location>
        <begin position="59"/>
        <end position="79"/>
    </location>
</feature>
<protein>
    <submittedName>
        <fullName evidence="2">Uncharacterized protein</fullName>
    </submittedName>
</protein>
<comment type="caution">
    <text evidence="2">The sequence shown here is derived from an EMBL/GenBank/DDBJ whole genome shotgun (WGS) entry which is preliminary data.</text>
</comment>
<dbReference type="EMBL" id="RIBW01000001">
    <property type="protein sequence ID" value="RUM04036.1"/>
    <property type="molecule type" value="Genomic_DNA"/>
</dbReference>
<evidence type="ECO:0000256" key="1">
    <source>
        <dbReference type="SAM" id="Phobius"/>
    </source>
</evidence>
<organism evidence="2 3">
    <name type="scientific">Rhizobium anhuiense</name>
    <dbReference type="NCBI Taxonomy" id="1184720"/>
    <lineage>
        <taxon>Bacteria</taxon>
        <taxon>Pseudomonadati</taxon>
        <taxon>Pseudomonadota</taxon>
        <taxon>Alphaproteobacteria</taxon>
        <taxon>Hyphomicrobiales</taxon>
        <taxon>Rhizobiaceae</taxon>
        <taxon>Rhizobium/Agrobacterium group</taxon>
        <taxon>Rhizobium</taxon>
    </lineage>
</organism>